<organism evidence="6 7">
    <name type="scientific">Cuscuta epithymum</name>
    <dbReference type="NCBI Taxonomy" id="186058"/>
    <lineage>
        <taxon>Eukaryota</taxon>
        <taxon>Viridiplantae</taxon>
        <taxon>Streptophyta</taxon>
        <taxon>Embryophyta</taxon>
        <taxon>Tracheophyta</taxon>
        <taxon>Spermatophyta</taxon>
        <taxon>Magnoliopsida</taxon>
        <taxon>eudicotyledons</taxon>
        <taxon>Gunneridae</taxon>
        <taxon>Pentapetalae</taxon>
        <taxon>asterids</taxon>
        <taxon>lamiids</taxon>
        <taxon>Solanales</taxon>
        <taxon>Convolvulaceae</taxon>
        <taxon>Cuscuteae</taxon>
        <taxon>Cuscuta</taxon>
        <taxon>Cuscuta subgen. Cuscuta</taxon>
    </lineage>
</organism>
<reference evidence="6" key="1">
    <citation type="submission" date="2022-07" db="EMBL/GenBank/DDBJ databases">
        <authorList>
            <person name="Macas J."/>
            <person name="Novak P."/>
            <person name="Neumann P."/>
        </authorList>
    </citation>
    <scope>NUCLEOTIDE SEQUENCE</scope>
</reference>
<dbReference type="GO" id="GO:0005634">
    <property type="term" value="C:nucleus"/>
    <property type="evidence" value="ECO:0007669"/>
    <property type="project" value="UniProtKB-SubCell"/>
</dbReference>
<dbReference type="Gene3D" id="3.30.110.20">
    <property type="entry name" value="Alba-like domain"/>
    <property type="match status" value="1"/>
</dbReference>
<proteinExistence type="inferred from homology"/>
<dbReference type="InterPro" id="IPR051958">
    <property type="entry name" value="Alba-like_NAB"/>
</dbReference>
<dbReference type="PANTHER" id="PTHR13516">
    <property type="entry name" value="RIBONUCLEASE P SUBUNIT P25"/>
    <property type="match status" value="1"/>
</dbReference>
<dbReference type="Pfam" id="PF01918">
    <property type="entry name" value="Alba"/>
    <property type="match status" value="1"/>
</dbReference>
<gene>
    <name evidence="6" type="ORF">CEPIT_LOCUS5032</name>
</gene>
<dbReference type="FunFam" id="3.30.110.20:FF:000003">
    <property type="entry name" value="DNA/RNA-binding protein Alba 1"/>
    <property type="match status" value="1"/>
</dbReference>
<feature type="region of interest" description="Disordered" evidence="4">
    <location>
        <begin position="248"/>
        <end position="277"/>
    </location>
</feature>
<evidence type="ECO:0000256" key="4">
    <source>
        <dbReference type="SAM" id="MobiDB-lite"/>
    </source>
</evidence>
<evidence type="ECO:0000313" key="6">
    <source>
        <dbReference type="EMBL" id="CAH9074387.1"/>
    </source>
</evidence>
<dbReference type="SUPFAM" id="SSF82704">
    <property type="entry name" value="AlbA-like"/>
    <property type="match status" value="1"/>
</dbReference>
<evidence type="ECO:0000256" key="3">
    <source>
        <dbReference type="ARBA" id="ARBA00023242"/>
    </source>
</evidence>
<dbReference type="AlphaFoldDB" id="A0AAV0CF15"/>
<dbReference type="GO" id="GO:0003723">
    <property type="term" value="F:RNA binding"/>
    <property type="evidence" value="ECO:0007669"/>
    <property type="project" value="TreeGrafter"/>
</dbReference>
<name>A0AAV0CF15_9ASTE</name>
<feature type="region of interest" description="Disordered" evidence="4">
    <location>
        <begin position="138"/>
        <end position="177"/>
    </location>
</feature>
<evidence type="ECO:0000259" key="5">
    <source>
        <dbReference type="Pfam" id="PF01918"/>
    </source>
</evidence>
<evidence type="ECO:0000256" key="1">
    <source>
        <dbReference type="ARBA" id="ARBA00004123"/>
    </source>
</evidence>
<comment type="subcellular location">
    <subcellularLocation>
        <location evidence="1">Nucleus</location>
    </subcellularLocation>
</comment>
<keyword evidence="3" id="KW-0539">Nucleus</keyword>
<comment type="similarity">
    <text evidence="2">Belongs to the histone-like Alba family.</text>
</comment>
<evidence type="ECO:0000256" key="2">
    <source>
        <dbReference type="ARBA" id="ARBA00008018"/>
    </source>
</evidence>
<accession>A0AAV0CF15</accession>
<sequence>MDRYQKVEKPKPEARINENEIRITSQGLIRNYINYATTLLQERHGEDIVLKAMGQAISKSVLVAEIIKRRFPRFHQDTAISSVSITDVWEPIEEGLEIVEQTRNVSMVSITLSSKELNKNSPGYQSPSHAADKRKHYNNYQPQLPPRQSRPAYGSRGNEDFYDQGRGSDRRGRGWNGRGGYGNYQGNYYNGNYQGNYYNGNYQGNYQENYHGSYHRNYQGINEGYSNRGRDGGRSGWGYRGSGGYAGGGRGGGGRGYGRGRMGNRGPSRGGGGYHDY</sequence>
<dbReference type="Proteomes" id="UP001152523">
    <property type="component" value="Unassembled WGS sequence"/>
</dbReference>
<protein>
    <recommendedName>
        <fullName evidence="5">DNA/RNA-binding protein Alba-like domain-containing protein</fullName>
    </recommendedName>
</protein>
<dbReference type="PANTHER" id="PTHR13516:SF3">
    <property type="entry name" value="ALBA DNA_RNA-BINDING PROTEIN"/>
    <property type="match status" value="1"/>
</dbReference>
<keyword evidence="7" id="KW-1185">Reference proteome</keyword>
<dbReference type="EMBL" id="CAMAPF010000026">
    <property type="protein sequence ID" value="CAH9074387.1"/>
    <property type="molecule type" value="Genomic_DNA"/>
</dbReference>
<feature type="domain" description="DNA/RNA-binding protein Alba-like" evidence="5">
    <location>
        <begin position="19"/>
        <end position="78"/>
    </location>
</feature>
<dbReference type="InterPro" id="IPR036882">
    <property type="entry name" value="Alba-like_dom_sf"/>
</dbReference>
<dbReference type="InterPro" id="IPR002775">
    <property type="entry name" value="DNA/RNA-bd_Alba-like"/>
</dbReference>
<comment type="caution">
    <text evidence="6">The sequence shown here is derived from an EMBL/GenBank/DDBJ whole genome shotgun (WGS) entry which is preliminary data.</text>
</comment>
<evidence type="ECO:0000313" key="7">
    <source>
        <dbReference type="Proteomes" id="UP001152523"/>
    </source>
</evidence>